<dbReference type="EMBL" id="JAOAOG010000322">
    <property type="protein sequence ID" value="KAJ6229334.1"/>
    <property type="molecule type" value="Genomic_DNA"/>
</dbReference>
<dbReference type="SUPFAM" id="SSF48366">
    <property type="entry name" value="Ras GEF"/>
    <property type="match status" value="1"/>
</dbReference>
<evidence type="ECO:0000259" key="6">
    <source>
        <dbReference type="PROSITE" id="PS50212"/>
    </source>
</evidence>
<dbReference type="Proteomes" id="UP001150062">
    <property type="component" value="Unassembled WGS sequence"/>
</dbReference>
<keyword evidence="3" id="KW-0175">Coiled coil</keyword>
<feature type="compositionally biased region" description="Basic and acidic residues" evidence="4">
    <location>
        <begin position="18"/>
        <end position="27"/>
    </location>
</feature>
<feature type="region of interest" description="Disordered" evidence="4">
    <location>
        <begin position="326"/>
        <end position="351"/>
    </location>
</feature>
<keyword evidence="8" id="KW-1185">Reference proteome</keyword>
<dbReference type="CDD" id="cd00155">
    <property type="entry name" value="RasGEF"/>
    <property type="match status" value="1"/>
</dbReference>
<dbReference type="InterPro" id="IPR000651">
    <property type="entry name" value="Ras-like_Gua-exchang_fac_N"/>
</dbReference>
<dbReference type="PANTHER" id="PTHR23113">
    <property type="entry name" value="GUANINE NUCLEOTIDE EXCHANGE FACTOR"/>
    <property type="match status" value="1"/>
</dbReference>
<feature type="domain" description="Ras-GEF" evidence="5">
    <location>
        <begin position="514"/>
        <end position="747"/>
    </location>
</feature>
<dbReference type="Gene3D" id="1.10.840.10">
    <property type="entry name" value="Ras guanine-nucleotide exchange factors catalytic domain"/>
    <property type="match status" value="1"/>
</dbReference>
<evidence type="ECO:0000256" key="3">
    <source>
        <dbReference type="SAM" id="Coils"/>
    </source>
</evidence>
<accession>A0ABQ8XDG0</accession>
<sequence>MQEQNEKNQKQIIPLTEQLKERKRDEKTTELKQLMKEVEDLSNSYQKLRNEIENKEKEQSNIRKQMNSTRIEYDKQIEILKEKISLYDREITRDSERRKKFGETGNLFQKGAKEFEKKIQQLEKELITVKKKILDLELGKEQFQMKIESVIEYRDDKLRRDWTYRVLTKYPEITNLRERINPLSRAISLASIYAGSKIGVKSLLTKTVVNQLIMQHYDFEGKSLISRYIENSTATLYPEVNLSESRLLLLLRMAIRDSETLYDLLMSGNNRKNISKEQQMNVIAGTIDEIGLEMIDENDLDIWKEPPDNPSNIVYHTAEQEEILQQLQQQDKQRESQQKPEKQRESHNKSEIPSLDLLHCANINKLVEKLTSDQSTVQYRNTFIMTYQSFMTPLQLLNKLKQRYNVPAKKEGEDEMTWKKNRDFITIRVISALKNWIETEFNDIDEKIVEKLKDFIRRVIKPEKERSATSLLNAIKDQREKREKQSLLRTTEQAPPPIVPKNIFHPKLSLSDICEEEFARQLTLLVSDLFRKIKPSELAKQQWTKKKPTGKVLNIVACFNKFNGFGRYIATEIVTPKTVKERAKAWQRFAKMGKHFLELSNFDSLMATIAGLSNNGVRRLKQTHQEIPKHFTKMFNEAKIIMDQKNGYHVYRERLEQARLDGPAMPYLGVWLTDITRISSGSSNTIKGLINFSKRKQLYNIISQIQEYQNLRYHFQSVYQIQMLLKRELPHKNDKELYKISVSREKKK</sequence>
<dbReference type="PROSITE" id="PS50009">
    <property type="entry name" value="RASGEF_CAT"/>
    <property type="match status" value="1"/>
</dbReference>
<evidence type="ECO:0000256" key="2">
    <source>
        <dbReference type="PROSITE-ProRule" id="PRU00168"/>
    </source>
</evidence>
<dbReference type="SMART" id="SM00147">
    <property type="entry name" value="RasGEF"/>
    <property type="match status" value="1"/>
</dbReference>
<dbReference type="SMART" id="SM00229">
    <property type="entry name" value="RasGEFN"/>
    <property type="match status" value="1"/>
</dbReference>
<protein>
    <submittedName>
        <fullName evidence="7">Ras guanine nucleotide exchange factor i-related</fullName>
    </submittedName>
</protein>
<evidence type="ECO:0000256" key="4">
    <source>
        <dbReference type="SAM" id="MobiDB-lite"/>
    </source>
</evidence>
<keyword evidence="1 2" id="KW-0344">Guanine-nucleotide releasing factor</keyword>
<dbReference type="Pfam" id="PF00617">
    <property type="entry name" value="RasGEF"/>
    <property type="match status" value="1"/>
</dbReference>
<dbReference type="InterPro" id="IPR008937">
    <property type="entry name" value="Ras-like_GEF"/>
</dbReference>
<feature type="domain" description="N-terminal Ras-GEF" evidence="6">
    <location>
        <begin position="354"/>
        <end position="479"/>
    </location>
</feature>
<proteinExistence type="predicted"/>
<evidence type="ECO:0000313" key="7">
    <source>
        <dbReference type="EMBL" id="KAJ6229334.1"/>
    </source>
</evidence>
<comment type="caution">
    <text evidence="7">The sequence shown here is derived from an EMBL/GenBank/DDBJ whole genome shotgun (WGS) entry which is preliminary data.</text>
</comment>
<dbReference type="InterPro" id="IPR023578">
    <property type="entry name" value="Ras_GEF_dom_sf"/>
</dbReference>
<evidence type="ECO:0000256" key="1">
    <source>
        <dbReference type="ARBA" id="ARBA00022658"/>
    </source>
</evidence>
<dbReference type="PANTHER" id="PTHR23113:SF366">
    <property type="entry name" value="RAS GUANINE NUCLEOTIDE EXCHANGE FACTOR R"/>
    <property type="match status" value="1"/>
</dbReference>
<dbReference type="Pfam" id="PF00618">
    <property type="entry name" value="RasGEF_N"/>
    <property type="match status" value="1"/>
</dbReference>
<feature type="region of interest" description="Disordered" evidence="4">
    <location>
        <begin position="1"/>
        <end position="27"/>
    </location>
</feature>
<name>A0ABQ8XDG0_9EUKA</name>
<organism evidence="7 8">
    <name type="scientific">Anaeramoeba flamelloides</name>
    <dbReference type="NCBI Taxonomy" id="1746091"/>
    <lineage>
        <taxon>Eukaryota</taxon>
        <taxon>Metamonada</taxon>
        <taxon>Anaeramoebidae</taxon>
        <taxon>Anaeramoeba</taxon>
    </lineage>
</organism>
<dbReference type="InterPro" id="IPR001895">
    <property type="entry name" value="RASGEF_cat_dom"/>
</dbReference>
<evidence type="ECO:0000313" key="8">
    <source>
        <dbReference type="Proteomes" id="UP001150062"/>
    </source>
</evidence>
<dbReference type="Gene3D" id="1.20.870.10">
    <property type="entry name" value="Son of sevenless (SoS) protein Chain: S domain 1"/>
    <property type="match status" value="1"/>
</dbReference>
<dbReference type="CDD" id="cd06224">
    <property type="entry name" value="REM"/>
    <property type="match status" value="1"/>
</dbReference>
<dbReference type="InterPro" id="IPR036964">
    <property type="entry name" value="RASGEF_cat_dom_sf"/>
</dbReference>
<reference evidence="7" key="1">
    <citation type="submission" date="2022-08" db="EMBL/GenBank/DDBJ databases">
        <title>Novel sulfate-reducing endosymbionts in the free-living metamonad Anaeramoeba.</title>
        <authorList>
            <person name="Jerlstrom-Hultqvist J."/>
            <person name="Cepicka I."/>
            <person name="Gallot-Lavallee L."/>
            <person name="Salas-Leiva D."/>
            <person name="Curtis B.A."/>
            <person name="Zahonova K."/>
            <person name="Pipaliya S."/>
            <person name="Dacks J."/>
            <person name="Roger A.J."/>
        </authorList>
    </citation>
    <scope>NUCLEOTIDE SEQUENCE</scope>
    <source>
        <strain evidence="7">Schooner1</strain>
    </source>
</reference>
<dbReference type="PROSITE" id="PS50212">
    <property type="entry name" value="RASGEF_NTER"/>
    <property type="match status" value="1"/>
</dbReference>
<evidence type="ECO:0000259" key="5">
    <source>
        <dbReference type="PROSITE" id="PS50009"/>
    </source>
</evidence>
<feature type="compositionally biased region" description="Basic and acidic residues" evidence="4">
    <location>
        <begin position="331"/>
        <end position="350"/>
    </location>
</feature>
<gene>
    <name evidence="7" type="ORF">M0813_07953</name>
</gene>
<feature type="coiled-coil region" evidence="3">
    <location>
        <begin position="112"/>
        <end position="139"/>
    </location>
</feature>